<dbReference type="InterPro" id="IPR036390">
    <property type="entry name" value="WH_DNA-bd_sf"/>
</dbReference>
<accession>A0A2X3HM44</accession>
<feature type="domain" description="HTH deoR-type" evidence="3">
    <location>
        <begin position="4"/>
        <end position="63"/>
    </location>
</feature>
<dbReference type="Proteomes" id="UP000250257">
    <property type="component" value="Unassembled WGS sequence"/>
</dbReference>
<sequence length="333" mass="38735">MYLSARSRIILEKILPEKGDATIQQLASDLGVSERTVRRDLDEVKQTLENFDLILVRKGSKLSVSGSLQNRENVQKTLLDLIGNEFTPLERQYFILRVLLTTNEPVKLIALASELSVTVATVGSDLTRLEEEWNGKIRIERKRGIGVKLDCSIIEKRELLRELLFMSMPKIKLYQYLVDILDGAPVSNNYEFLTHFIDFQILELADRSLTRWMKKLSYEVNNDSLVDLLIYLLIAVKQISKGKMISKKSDNHIFIQDYPEYDIAERILKDCLPDQTIQKLKSQNLPCKCSNQKFEQAKMYFIEMKKYKPFGLLKSSFLVLQRKLIYRFPRCHC</sequence>
<evidence type="ECO:0000256" key="1">
    <source>
        <dbReference type="ARBA" id="ARBA00023015"/>
    </source>
</evidence>
<evidence type="ECO:0000313" key="5">
    <source>
        <dbReference type="Proteomes" id="UP000250257"/>
    </source>
</evidence>
<name>A0A2X3HM44_9LIST</name>
<dbReference type="GO" id="GO:0003700">
    <property type="term" value="F:DNA-binding transcription factor activity"/>
    <property type="evidence" value="ECO:0007669"/>
    <property type="project" value="InterPro"/>
</dbReference>
<dbReference type="SUPFAM" id="SSF46785">
    <property type="entry name" value="Winged helix' DNA-binding domain"/>
    <property type="match status" value="2"/>
</dbReference>
<dbReference type="PROSITE" id="PS51000">
    <property type="entry name" value="HTH_DEOR_2"/>
    <property type="match status" value="1"/>
</dbReference>
<organism evidence="4 5">
    <name type="scientific">Listeria fleischmannii subsp. fleischmannii</name>
    <dbReference type="NCBI Taxonomy" id="1671902"/>
    <lineage>
        <taxon>Bacteria</taxon>
        <taxon>Bacillati</taxon>
        <taxon>Bacillota</taxon>
        <taxon>Bacilli</taxon>
        <taxon>Bacillales</taxon>
        <taxon>Listeriaceae</taxon>
        <taxon>Listeria</taxon>
    </lineage>
</organism>
<keyword evidence="2" id="KW-0804">Transcription</keyword>
<reference evidence="4 5" key="1">
    <citation type="submission" date="2018-06" db="EMBL/GenBank/DDBJ databases">
        <authorList>
            <consortium name="Pathogen Informatics"/>
            <person name="Doyle S."/>
        </authorList>
    </citation>
    <scope>NUCLEOTIDE SEQUENCE [LARGE SCALE GENOMIC DNA]</scope>
    <source>
        <strain evidence="4 5">NCTC13940</strain>
    </source>
</reference>
<dbReference type="AlphaFoldDB" id="A0A2X3HM44"/>
<dbReference type="Pfam" id="PF08279">
    <property type="entry name" value="HTH_11"/>
    <property type="match status" value="2"/>
</dbReference>
<protein>
    <submittedName>
        <fullName evidence="4">Probable licABCH operon regulator</fullName>
    </submittedName>
</protein>
<dbReference type="InterPro" id="IPR050661">
    <property type="entry name" value="BglG_antiterminators"/>
</dbReference>
<evidence type="ECO:0000259" key="3">
    <source>
        <dbReference type="PROSITE" id="PS51000"/>
    </source>
</evidence>
<dbReference type="PANTHER" id="PTHR30185:SF18">
    <property type="entry name" value="TRANSCRIPTIONAL REGULATOR MTLR"/>
    <property type="match status" value="1"/>
</dbReference>
<dbReference type="SUPFAM" id="SSF63520">
    <property type="entry name" value="PTS-regulatory domain, PRD"/>
    <property type="match status" value="1"/>
</dbReference>
<dbReference type="InterPro" id="IPR013196">
    <property type="entry name" value="HTH_11"/>
</dbReference>
<evidence type="ECO:0000313" key="4">
    <source>
        <dbReference type="EMBL" id="SQC72214.1"/>
    </source>
</evidence>
<dbReference type="InterPro" id="IPR036388">
    <property type="entry name" value="WH-like_DNA-bd_sf"/>
</dbReference>
<proteinExistence type="predicted"/>
<dbReference type="RefSeq" id="WP_258404630.1">
    <property type="nucleotide sequence ID" value="NZ_UAWT01000050.1"/>
</dbReference>
<dbReference type="InterPro" id="IPR001034">
    <property type="entry name" value="DeoR_HTH"/>
</dbReference>
<dbReference type="Gene3D" id="1.10.10.10">
    <property type="entry name" value="Winged helix-like DNA-binding domain superfamily/Winged helix DNA-binding domain"/>
    <property type="match status" value="2"/>
</dbReference>
<evidence type="ECO:0000256" key="2">
    <source>
        <dbReference type="ARBA" id="ARBA00023163"/>
    </source>
</evidence>
<dbReference type="InterPro" id="IPR036634">
    <property type="entry name" value="PRD_sf"/>
</dbReference>
<dbReference type="EMBL" id="UAWT01000050">
    <property type="protein sequence ID" value="SQC72214.1"/>
    <property type="molecule type" value="Genomic_DNA"/>
</dbReference>
<dbReference type="PANTHER" id="PTHR30185">
    <property type="entry name" value="CRYPTIC BETA-GLUCOSIDE BGL OPERON ANTITERMINATOR"/>
    <property type="match status" value="1"/>
</dbReference>
<keyword evidence="1" id="KW-0805">Transcription regulation</keyword>
<gene>
    <name evidence="4" type="primary">licR_8</name>
    <name evidence="4" type="ORF">NCTC13940_02934</name>
</gene>